<evidence type="ECO:0000313" key="3">
    <source>
        <dbReference type="EMBL" id="MBW11853.1"/>
    </source>
</evidence>
<organism evidence="3">
    <name type="scientific">Melanaphis sacchari</name>
    <dbReference type="NCBI Taxonomy" id="742174"/>
    <lineage>
        <taxon>Eukaryota</taxon>
        <taxon>Metazoa</taxon>
        <taxon>Ecdysozoa</taxon>
        <taxon>Arthropoda</taxon>
        <taxon>Hexapoda</taxon>
        <taxon>Insecta</taxon>
        <taxon>Pterygota</taxon>
        <taxon>Neoptera</taxon>
        <taxon>Paraneoptera</taxon>
        <taxon>Hemiptera</taxon>
        <taxon>Sternorrhyncha</taxon>
        <taxon>Aphidomorpha</taxon>
        <taxon>Aphidoidea</taxon>
        <taxon>Aphididae</taxon>
        <taxon>Aphidini</taxon>
        <taxon>Melanaphis</taxon>
    </lineage>
</organism>
<feature type="domain" description="J" evidence="2">
    <location>
        <begin position="16"/>
        <end position="83"/>
    </location>
</feature>
<dbReference type="InterPro" id="IPR001623">
    <property type="entry name" value="DnaJ_domain"/>
</dbReference>
<dbReference type="Gene3D" id="1.10.287.110">
    <property type="entry name" value="DnaJ domain"/>
    <property type="match status" value="1"/>
</dbReference>
<evidence type="ECO:0000259" key="2">
    <source>
        <dbReference type="PROSITE" id="PS50076"/>
    </source>
</evidence>
<keyword evidence="1" id="KW-0597">Phosphoprotein</keyword>
<dbReference type="CDD" id="cd06257">
    <property type="entry name" value="DnaJ"/>
    <property type="match status" value="1"/>
</dbReference>
<gene>
    <name evidence="3" type="primary">Dnajc9_1</name>
</gene>
<dbReference type="Pfam" id="PF23302">
    <property type="entry name" value="HTH_DNAJC9"/>
    <property type="match status" value="1"/>
</dbReference>
<accession>A0A2H8TCN4</accession>
<dbReference type="GO" id="GO:0005737">
    <property type="term" value="C:cytoplasm"/>
    <property type="evidence" value="ECO:0007669"/>
    <property type="project" value="TreeGrafter"/>
</dbReference>
<dbReference type="SUPFAM" id="SSF46565">
    <property type="entry name" value="Chaperone J-domain"/>
    <property type="match status" value="1"/>
</dbReference>
<dbReference type="InterPro" id="IPR036869">
    <property type="entry name" value="J_dom_sf"/>
</dbReference>
<dbReference type="Pfam" id="PF00226">
    <property type="entry name" value="DnaJ"/>
    <property type="match status" value="1"/>
</dbReference>
<dbReference type="AlphaFoldDB" id="A0A2H8TCN4"/>
<dbReference type="FunFam" id="1.10.287.110:FF:000035">
    <property type="entry name" value="DnaJ homolog subfamily C member 9"/>
    <property type="match status" value="1"/>
</dbReference>
<evidence type="ECO:0000256" key="1">
    <source>
        <dbReference type="ARBA" id="ARBA00022553"/>
    </source>
</evidence>
<dbReference type="SMART" id="SM00271">
    <property type="entry name" value="DnaJ"/>
    <property type="match status" value="1"/>
</dbReference>
<dbReference type="InterPro" id="IPR018253">
    <property type="entry name" value="DnaJ_domain_CS"/>
</dbReference>
<name>A0A2H8TCN4_9HEMI</name>
<sequence length="257" mass="30342">MTTLLELCRKYFSTDNIYEVLNTTKNATDKEVRKAYYVLSMKYHPDKVTEKEKAEATEKFKIISRIHALLNDADKRKLYDDTGCVGDDIDPNSATEDFPWETYWRSIFRKITDNDIRDYELKYKGSDDEKRDLKKGYLAGKGDMEFIINMVPFSSVYEEDRLREILEKIIEEEDLPKFKAFSDEPPSKKRKRLAKAKREEAQCKIDMKNEEENNCNDLMVAIKKRSAEREKQMDNFLARMEAKYCTPKKAKKNVKKT</sequence>
<protein>
    <submittedName>
        <fullName evidence="3">DnaJ subfamily C member 9</fullName>
    </submittedName>
</protein>
<dbReference type="GO" id="GO:0031072">
    <property type="term" value="F:heat shock protein binding"/>
    <property type="evidence" value="ECO:0007669"/>
    <property type="project" value="TreeGrafter"/>
</dbReference>
<dbReference type="PANTHER" id="PTHR44144">
    <property type="entry name" value="DNAJ HOMOLOG SUBFAMILY C MEMBER 9"/>
    <property type="match status" value="1"/>
</dbReference>
<proteinExistence type="predicted"/>
<dbReference type="InterPro" id="IPR056453">
    <property type="entry name" value="HTH_DNAJC9"/>
</dbReference>
<dbReference type="PROSITE" id="PS00636">
    <property type="entry name" value="DNAJ_1"/>
    <property type="match status" value="1"/>
</dbReference>
<dbReference type="InterPro" id="IPR052594">
    <property type="entry name" value="J_domain-containing_protein"/>
</dbReference>
<dbReference type="PROSITE" id="PS50076">
    <property type="entry name" value="DNAJ_2"/>
    <property type="match status" value="1"/>
</dbReference>
<dbReference type="OrthoDB" id="110024at2759"/>
<dbReference type="GO" id="GO:0005634">
    <property type="term" value="C:nucleus"/>
    <property type="evidence" value="ECO:0007669"/>
    <property type="project" value="TreeGrafter"/>
</dbReference>
<dbReference type="PRINTS" id="PR00625">
    <property type="entry name" value="JDOMAIN"/>
</dbReference>
<dbReference type="PANTHER" id="PTHR44144:SF1">
    <property type="entry name" value="DNAJ HOMOLOG SUBFAMILY C MEMBER 9"/>
    <property type="match status" value="1"/>
</dbReference>
<dbReference type="EMBL" id="GFXV01000048">
    <property type="protein sequence ID" value="MBW11853.1"/>
    <property type="molecule type" value="Transcribed_RNA"/>
</dbReference>
<reference evidence="3" key="1">
    <citation type="submission" date="2017-10" db="EMBL/GenBank/DDBJ databases">
        <title>Transcriptome Assembly of Sugarcane Aphid Adults.</title>
        <authorList>
            <person name="Scully E.D."/>
            <person name="Palmer N.A."/>
            <person name="Geib S.M."/>
            <person name="Sarath G."/>
            <person name="Sattler S.E."/>
        </authorList>
    </citation>
    <scope>NUCLEOTIDE SEQUENCE</scope>
    <source>
        <tissue evidence="3">Whole body</tissue>
    </source>
</reference>